<evidence type="ECO:0000256" key="4">
    <source>
        <dbReference type="ARBA" id="ARBA00022692"/>
    </source>
</evidence>
<feature type="region of interest" description="Disordered" evidence="10">
    <location>
        <begin position="273"/>
        <end position="315"/>
    </location>
</feature>
<dbReference type="GO" id="GO:0000750">
    <property type="term" value="P:pheromone-dependent signal transduction involved in conjugation with cellular fusion"/>
    <property type="evidence" value="ECO:0007669"/>
    <property type="project" value="TreeGrafter"/>
</dbReference>
<accession>A0A9P3G4T6</accession>
<evidence type="ECO:0000256" key="3">
    <source>
        <dbReference type="ARBA" id="ARBA00022507"/>
    </source>
</evidence>
<sequence length="491" mass="52897">MVLQIIVQNHRFDLVQDFGCVASIYTSDAALILVWLPPLLFSIASLVFAGLSIRFHIQRSRQLSDRVNLSSRLITVTFLRPLFTSMVISLLILIVSLFDMATAFASDGGMQPWLSWSSVHNLYQVQVVPQSDRAHIQRIEAWWWVTPIATLIFAATALAGLIYCAQTDSSSGRRKRGHWLHTSLFRRSRGDDEFIQCSEGFPGRLSTRLSTRFTIPSPGPLMSGWDDTFRSSKTTRPKLAPIVCSRPATSPAPSDVSSLESPVAKHPALAFMPTPPIPPPAPVPEPLRSPPPPAAPRWSELLQSPPPALHPLSASPADSILSSPWPAPPTAVPISPLSPAHALTSPFAPSPPSLSPLSPPPPVITRSSPSPTLRMSPVPAAPSRRYVRPPSVGSLAESIAPSTISVNAYASDGEGLVPGLPARRAPFADAGIPAPNPASPLVERSRSPLKRIPSLEGFHGRKLSLARGPAPGARRREAPEAIYMTVVQETV</sequence>
<evidence type="ECO:0000256" key="7">
    <source>
        <dbReference type="ARBA" id="ARBA00023136"/>
    </source>
</evidence>
<evidence type="ECO:0000256" key="2">
    <source>
        <dbReference type="ARBA" id="ARBA00011085"/>
    </source>
</evidence>
<feature type="region of interest" description="Disordered" evidence="10">
    <location>
        <begin position="343"/>
        <end position="386"/>
    </location>
</feature>
<feature type="compositionally biased region" description="Pro residues" evidence="10">
    <location>
        <begin position="273"/>
        <end position="295"/>
    </location>
</feature>
<keyword evidence="3" id="KW-0589">Pheromone response</keyword>
<evidence type="ECO:0000256" key="6">
    <source>
        <dbReference type="ARBA" id="ARBA00023040"/>
    </source>
</evidence>
<evidence type="ECO:0000256" key="1">
    <source>
        <dbReference type="ARBA" id="ARBA00004141"/>
    </source>
</evidence>
<feature type="transmembrane region" description="Helical" evidence="11">
    <location>
        <begin position="78"/>
        <end position="98"/>
    </location>
</feature>
<dbReference type="PANTHER" id="PTHR28097">
    <property type="entry name" value="PHEROMONE A FACTOR RECEPTOR"/>
    <property type="match status" value="1"/>
</dbReference>
<evidence type="ECO:0000313" key="13">
    <source>
        <dbReference type="Proteomes" id="UP000703269"/>
    </source>
</evidence>
<evidence type="ECO:0000256" key="9">
    <source>
        <dbReference type="ARBA" id="ARBA00023224"/>
    </source>
</evidence>
<keyword evidence="5 11" id="KW-1133">Transmembrane helix</keyword>
<keyword evidence="6" id="KW-0297">G-protein coupled receptor</keyword>
<dbReference type="EMBL" id="BPQB01000011">
    <property type="protein sequence ID" value="GJE89163.1"/>
    <property type="molecule type" value="Genomic_DNA"/>
</dbReference>
<organism evidence="12 13">
    <name type="scientific">Phanerochaete sordida</name>
    <dbReference type="NCBI Taxonomy" id="48140"/>
    <lineage>
        <taxon>Eukaryota</taxon>
        <taxon>Fungi</taxon>
        <taxon>Dikarya</taxon>
        <taxon>Basidiomycota</taxon>
        <taxon>Agaricomycotina</taxon>
        <taxon>Agaricomycetes</taxon>
        <taxon>Polyporales</taxon>
        <taxon>Phanerochaetaceae</taxon>
        <taxon>Phanerochaete</taxon>
    </lineage>
</organism>
<comment type="caution">
    <text evidence="12">The sequence shown here is derived from an EMBL/GenBank/DDBJ whole genome shotgun (WGS) entry which is preliminary data.</text>
</comment>
<dbReference type="GO" id="GO:0004932">
    <property type="term" value="F:mating-type factor pheromone receptor activity"/>
    <property type="evidence" value="ECO:0007669"/>
    <property type="project" value="InterPro"/>
</dbReference>
<keyword evidence="8" id="KW-0675">Receptor</keyword>
<dbReference type="Proteomes" id="UP000703269">
    <property type="component" value="Unassembled WGS sequence"/>
</dbReference>
<dbReference type="PANTHER" id="PTHR28097:SF1">
    <property type="entry name" value="PHEROMONE A FACTOR RECEPTOR"/>
    <property type="match status" value="1"/>
</dbReference>
<evidence type="ECO:0000256" key="11">
    <source>
        <dbReference type="SAM" id="Phobius"/>
    </source>
</evidence>
<comment type="similarity">
    <text evidence="2">Belongs to the G-protein coupled receptor 4 family.</text>
</comment>
<evidence type="ECO:0008006" key="14">
    <source>
        <dbReference type="Google" id="ProtNLM"/>
    </source>
</evidence>
<name>A0A9P3G4T6_9APHY</name>
<keyword evidence="4 11" id="KW-0812">Transmembrane</keyword>
<protein>
    <recommendedName>
        <fullName evidence="14">Pheromone receptor</fullName>
    </recommendedName>
</protein>
<reference evidence="12 13" key="1">
    <citation type="submission" date="2021-08" db="EMBL/GenBank/DDBJ databases">
        <title>Draft Genome Sequence of Phanerochaete sordida strain YK-624.</title>
        <authorList>
            <person name="Mori T."/>
            <person name="Dohra H."/>
            <person name="Suzuki T."/>
            <person name="Kawagishi H."/>
            <person name="Hirai H."/>
        </authorList>
    </citation>
    <scope>NUCLEOTIDE SEQUENCE [LARGE SCALE GENOMIC DNA]</scope>
    <source>
        <strain evidence="12 13">YK-624</strain>
    </source>
</reference>
<feature type="transmembrane region" description="Helical" evidence="11">
    <location>
        <begin position="141"/>
        <end position="165"/>
    </location>
</feature>
<feature type="compositionally biased region" description="Pro residues" evidence="10">
    <location>
        <begin position="348"/>
        <end position="363"/>
    </location>
</feature>
<dbReference type="Pfam" id="PF02076">
    <property type="entry name" value="STE3"/>
    <property type="match status" value="1"/>
</dbReference>
<dbReference type="GO" id="GO:0005886">
    <property type="term" value="C:plasma membrane"/>
    <property type="evidence" value="ECO:0007669"/>
    <property type="project" value="TreeGrafter"/>
</dbReference>
<gene>
    <name evidence="12" type="ORF">PsYK624_052580</name>
</gene>
<keyword evidence="13" id="KW-1185">Reference proteome</keyword>
<feature type="transmembrane region" description="Helical" evidence="11">
    <location>
        <begin position="32"/>
        <end position="57"/>
    </location>
</feature>
<comment type="subcellular location">
    <subcellularLocation>
        <location evidence="1">Membrane</location>
        <topology evidence="1">Multi-pass membrane protein</topology>
    </subcellularLocation>
</comment>
<evidence type="ECO:0000256" key="5">
    <source>
        <dbReference type="ARBA" id="ARBA00022989"/>
    </source>
</evidence>
<proteinExistence type="inferred from homology"/>
<keyword evidence="9" id="KW-0807">Transducer</keyword>
<dbReference type="PRINTS" id="PR00899">
    <property type="entry name" value="GPCRSTE3"/>
</dbReference>
<dbReference type="InterPro" id="IPR001499">
    <property type="entry name" value="GPCR_STE3"/>
</dbReference>
<evidence type="ECO:0000256" key="10">
    <source>
        <dbReference type="SAM" id="MobiDB-lite"/>
    </source>
</evidence>
<evidence type="ECO:0000256" key="8">
    <source>
        <dbReference type="ARBA" id="ARBA00023170"/>
    </source>
</evidence>
<dbReference type="AlphaFoldDB" id="A0A9P3G4T6"/>
<evidence type="ECO:0000313" key="12">
    <source>
        <dbReference type="EMBL" id="GJE89163.1"/>
    </source>
</evidence>
<dbReference type="OrthoDB" id="2874149at2759"/>
<keyword evidence="7 11" id="KW-0472">Membrane</keyword>